<organism evidence="1">
    <name type="scientific">Brucella pituitosa</name>
    <dbReference type="NCBI Taxonomy" id="571256"/>
    <lineage>
        <taxon>Bacteria</taxon>
        <taxon>Pseudomonadati</taxon>
        <taxon>Pseudomonadota</taxon>
        <taxon>Alphaproteobacteria</taxon>
        <taxon>Hyphomicrobiales</taxon>
        <taxon>Brucellaceae</taxon>
        <taxon>Brucella/Ochrobactrum group</taxon>
        <taxon>Brucella</taxon>
    </lineage>
</organism>
<proteinExistence type="predicted"/>
<reference evidence="1" key="1">
    <citation type="submission" date="2019-09" db="EMBL/GenBank/DDBJ databases">
        <title>Draft genome sequences of 48 bacterial type strains from the CCUG.</title>
        <authorList>
            <person name="Tunovic T."/>
            <person name="Pineiro-Iglesias B."/>
            <person name="Unosson C."/>
            <person name="Inganas E."/>
            <person name="Ohlen M."/>
            <person name="Cardew S."/>
            <person name="Jensie-Markopoulos S."/>
            <person name="Salva-Serra F."/>
            <person name="Jaen-Luchoro D."/>
            <person name="Karlsson R."/>
            <person name="Svensson-Stadler L."/>
            <person name="Chun J."/>
            <person name="Moore E."/>
        </authorList>
    </citation>
    <scope>NUCLEOTIDE SEQUENCE</scope>
    <source>
        <strain evidence="1">CCUG 50899</strain>
    </source>
</reference>
<dbReference type="RefSeq" id="WP_128094314.1">
    <property type="nucleotide sequence ID" value="NZ_JBHEEN010000004.1"/>
</dbReference>
<dbReference type="AlphaFoldDB" id="A0A643EZV4"/>
<comment type="caution">
    <text evidence="1">The sequence shown here is derived from an EMBL/GenBank/DDBJ whole genome shotgun (WGS) entry which is preliminary data.</text>
</comment>
<sequence>MTNVRIRKTEVNLDDPCTAAKKLRGLRIQIIAGGQTEVVRYGDDEVRYGKANISALDKEIERLTAECQSITGGTRRRFAKRIRFC</sequence>
<dbReference type="InterPro" id="IPR036626">
    <property type="entry name" value="GpW_sf"/>
</dbReference>
<dbReference type="GO" id="GO:0019058">
    <property type="term" value="P:viral life cycle"/>
    <property type="evidence" value="ECO:0007669"/>
    <property type="project" value="InterPro"/>
</dbReference>
<dbReference type="Gene3D" id="3.30.1580.10">
    <property type="entry name" value="Head-to-tail joining protein W"/>
    <property type="match status" value="1"/>
</dbReference>
<name>A0A643EZV4_9HYPH</name>
<accession>A0A643EZV4</accession>
<protein>
    <submittedName>
        <fullName evidence="1">Uncharacterized protein</fullName>
    </submittedName>
</protein>
<evidence type="ECO:0000313" key="1">
    <source>
        <dbReference type="EMBL" id="KAB0571264.1"/>
    </source>
</evidence>
<dbReference type="EMBL" id="VZPE01000004">
    <property type="protein sequence ID" value="KAB0571264.1"/>
    <property type="molecule type" value="Genomic_DNA"/>
</dbReference>
<gene>
    <name evidence="1" type="ORF">F7Q93_11105</name>
</gene>